<name>A0A8E2JLE7_9PEZI</name>
<dbReference type="PANTHER" id="PTHR33112">
    <property type="entry name" value="DOMAIN PROTEIN, PUTATIVE-RELATED"/>
    <property type="match status" value="1"/>
</dbReference>
<evidence type="ECO:0000313" key="2">
    <source>
        <dbReference type="EMBL" id="OCL01529.1"/>
    </source>
</evidence>
<gene>
    <name evidence="2" type="ORF">AOQ84DRAFT_401997</name>
</gene>
<dbReference type="OrthoDB" id="5428863at2759"/>
<keyword evidence="3" id="KW-1185">Reference proteome</keyword>
<sequence>QISKMDHIYRGAEVTIISAAGEDEDFGLPGVSNRLRSPQLKARIGDTLFVSTLAHPACVIEASKWSTRGWTYQEAVLSRRRLVFTEEQVYFECNAMNCCESLHVPQIVINEVGSPQYRSSGLFSGSARVNLWDRDEPYRSFIEHATNFSWRTLTYESDALNAFLGVARSY</sequence>
<proteinExistence type="predicted"/>
<reference evidence="2 3" key="1">
    <citation type="journal article" date="2016" name="Nat. Commun.">
        <title>Ectomycorrhizal ecology is imprinted in the genome of the dominant symbiotic fungus Cenococcum geophilum.</title>
        <authorList>
            <consortium name="DOE Joint Genome Institute"/>
            <person name="Peter M."/>
            <person name="Kohler A."/>
            <person name="Ohm R.A."/>
            <person name="Kuo A."/>
            <person name="Krutzmann J."/>
            <person name="Morin E."/>
            <person name="Arend M."/>
            <person name="Barry K.W."/>
            <person name="Binder M."/>
            <person name="Choi C."/>
            <person name="Clum A."/>
            <person name="Copeland A."/>
            <person name="Grisel N."/>
            <person name="Haridas S."/>
            <person name="Kipfer T."/>
            <person name="LaButti K."/>
            <person name="Lindquist E."/>
            <person name="Lipzen A."/>
            <person name="Maire R."/>
            <person name="Meier B."/>
            <person name="Mihaltcheva S."/>
            <person name="Molinier V."/>
            <person name="Murat C."/>
            <person name="Poggeler S."/>
            <person name="Quandt C.A."/>
            <person name="Sperisen C."/>
            <person name="Tritt A."/>
            <person name="Tisserant E."/>
            <person name="Crous P.W."/>
            <person name="Henrissat B."/>
            <person name="Nehls U."/>
            <person name="Egli S."/>
            <person name="Spatafora J.W."/>
            <person name="Grigoriev I.V."/>
            <person name="Martin F.M."/>
        </authorList>
    </citation>
    <scope>NUCLEOTIDE SEQUENCE [LARGE SCALE GENOMIC DNA]</scope>
    <source>
        <strain evidence="2 3">CBS 207.34</strain>
    </source>
</reference>
<dbReference type="PANTHER" id="PTHR33112:SF1">
    <property type="entry name" value="HETEROKARYON INCOMPATIBILITY DOMAIN-CONTAINING PROTEIN"/>
    <property type="match status" value="1"/>
</dbReference>
<accession>A0A8E2JLE7</accession>
<dbReference type="EMBL" id="KV751116">
    <property type="protein sequence ID" value="OCL01529.1"/>
    <property type="molecule type" value="Genomic_DNA"/>
</dbReference>
<dbReference type="InterPro" id="IPR010730">
    <property type="entry name" value="HET"/>
</dbReference>
<feature type="domain" description="Heterokaryon incompatibility" evidence="1">
    <location>
        <begin position="1"/>
        <end position="74"/>
    </location>
</feature>
<feature type="non-terminal residue" evidence="2">
    <location>
        <position position="170"/>
    </location>
</feature>
<dbReference type="Proteomes" id="UP000250140">
    <property type="component" value="Unassembled WGS sequence"/>
</dbReference>
<organism evidence="2 3">
    <name type="scientific">Glonium stellatum</name>
    <dbReference type="NCBI Taxonomy" id="574774"/>
    <lineage>
        <taxon>Eukaryota</taxon>
        <taxon>Fungi</taxon>
        <taxon>Dikarya</taxon>
        <taxon>Ascomycota</taxon>
        <taxon>Pezizomycotina</taxon>
        <taxon>Dothideomycetes</taxon>
        <taxon>Pleosporomycetidae</taxon>
        <taxon>Gloniales</taxon>
        <taxon>Gloniaceae</taxon>
        <taxon>Glonium</taxon>
    </lineage>
</organism>
<evidence type="ECO:0000313" key="3">
    <source>
        <dbReference type="Proteomes" id="UP000250140"/>
    </source>
</evidence>
<feature type="non-terminal residue" evidence="2">
    <location>
        <position position="1"/>
    </location>
</feature>
<protein>
    <recommendedName>
        <fullName evidence="1">Heterokaryon incompatibility domain-containing protein</fullName>
    </recommendedName>
</protein>
<dbReference type="AlphaFoldDB" id="A0A8E2JLE7"/>
<dbReference type="Pfam" id="PF06985">
    <property type="entry name" value="HET"/>
    <property type="match status" value="1"/>
</dbReference>
<evidence type="ECO:0000259" key="1">
    <source>
        <dbReference type="Pfam" id="PF06985"/>
    </source>
</evidence>